<evidence type="ECO:0000313" key="3">
    <source>
        <dbReference type="EMBL" id="GJN04630.1"/>
    </source>
</evidence>
<dbReference type="PANTHER" id="PTHR47374">
    <property type="entry name" value="ENDOSOME ANTIGEN-LIKE PROTEIN, PUTATIVE (DUF3444)-RELATED"/>
    <property type="match status" value="1"/>
</dbReference>
<reference evidence="3" key="1">
    <citation type="journal article" date="2018" name="DNA Res.">
        <title>Multiple hybrid de novo genome assembly of finger millet, an orphan allotetraploid crop.</title>
        <authorList>
            <person name="Hatakeyama M."/>
            <person name="Aluri S."/>
            <person name="Balachadran M.T."/>
            <person name="Sivarajan S.R."/>
            <person name="Patrignani A."/>
            <person name="Gruter S."/>
            <person name="Poveda L."/>
            <person name="Shimizu-Inatsugi R."/>
            <person name="Baeten J."/>
            <person name="Francoijs K.J."/>
            <person name="Nataraja K.N."/>
            <person name="Reddy Y.A.N."/>
            <person name="Phadnis S."/>
            <person name="Ravikumar R.L."/>
            <person name="Schlapbach R."/>
            <person name="Sreeman S.M."/>
            <person name="Shimizu K.K."/>
        </authorList>
    </citation>
    <scope>NUCLEOTIDE SEQUENCE</scope>
</reference>
<evidence type="ECO:0000256" key="1">
    <source>
        <dbReference type="SAM" id="MobiDB-lite"/>
    </source>
</evidence>
<dbReference type="EMBL" id="BQKI01000011">
    <property type="protein sequence ID" value="GJN04630.1"/>
    <property type="molecule type" value="Genomic_DNA"/>
</dbReference>
<proteinExistence type="predicted"/>
<feature type="region of interest" description="Disordered" evidence="1">
    <location>
        <begin position="32"/>
        <end position="76"/>
    </location>
</feature>
<feature type="compositionally biased region" description="Basic residues" evidence="1">
    <location>
        <begin position="55"/>
        <end position="70"/>
    </location>
</feature>
<organism evidence="3 4">
    <name type="scientific">Eleusine coracana subsp. coracana</name>
    <dbReference type="NCBI Taxonomy" id="191504"/>
    <lineage>
        <taxon>Eukaryota</taxon>
        <taxon>Viridiplantae</taxon>
        <taxon>Streptophyta</taxon>
        <taxon>Embryophyta</taxon>
        <taxon>Tracheophyta</taxon>
        <taxon>Spermatophyta</taxon>
        <taxon>Magnoliopsida</taxon>
        <taxon>Liliopsida</taxon>
        <taxon>Poales</taxon>
        <taxon>Poaceae</taxon>
        <taxon>PACMAD clade</taxon>
        <taxon>Chloridoideae</taxon>
        <taxon>Cynodonteae</taxon>
        <taxon>Eleusininae</taxon>
        <taxon>Eleusine</taxon>
    </lineage>
</organism>
<feature type="region of interest" description="Disordered" evidence="1">
    <location>
        <begin position="175"/>
        <end position="194"/>
    </location>
</feature>
<feature type="domain" description="DUF3444" evidence="2">
    <location>
        <begin position="257"/>
        <end position="344"/>
    </location>
</feature>
<evidence type="ECO:0000313" key="4">
    <source>
        <dbReference type="Proteomes" id="UP001054889"/>
    </source>
</evidence>
<dbReference type="Proteomes" id="UP001054889">
    <property type="component" value="Unassembled WGS sequence"/>
</dbReference>
<accession>A0AAV5D3M5</accession>
<reference evidence="3" key="2">
    <citation type="submission" date="2021-12" db="EMBL/GenBank/DDBJ databases">
        <title>Resequencing data analysis of finger millet.</title>
        <authorList>
            <person name="Hatakeyama M."/>
            <person name="Aluri S."/>
            <person name="Balachadran M.T."/>
            <person name="Sivarajan S.R."/>
            <person name="Poveda L."/>
            <person name="Shimizu-Inatsugi R."/>
            <person name="Schlapbach R."/>
            <person name="Sreeman S.M."/>
            <person name="Shimizu K.K."/>
        </authorList>
    </citation>
    <scope>NUCLEOTIDE SEQUENCE</scope>
</reference>
<dbReference type="InterPro" id="IPR024593">
    <property type="entry name" value="DUF3444"/>
</dbReference>
<name>A0AAV5D3M5_ELECO</name>
<feature type="region of interest" description="Disordered" evidence="1">
    <location>
        <begin position="221"/>
        <end position="244"/>
    </location>
</feature>
<evidence type="ECO:0000259" key="2">
    <source>
        <dbReference type="Pfam" id="PF11926"/>
    </source>
</evidence>
<protein>
    <recommendedName>
        <fullName evidence="2">DUF3444 domain-containing protein</fullName>
    </recommendedName>
</protein>
<comment type="caution">
    <text evidence="3">The sequence shown here is derived from an EMBL/GenBank/DDBJ whole genome shotgun (WGS) entry which is preliminary data.</text>
</comment>
<sequence length="397" mass="43519">MDGTLNDEGTEFREGCSRSRVVKELYKSEILKRRNEISKSKKNTGGRLKPDHANTKVHSKNTLPRRHGSRKPLFADSSIMDDAEITIGQMKANCRKRPRTKDVVCRSTPEPVDHVTENLVQENREAARVGQEASVGVVPVNMVAAASSTSMGAVAASSTGVGTVAPSVGAQEAIEAQSAPSGASTKDHSGKKHKQGRFHLLEMRKTFGNLHSLFSLVRNSSHRGEGTPQEGNVQGIAPSGLPSRGRCPTVPKGGLMGEVWAIYKEWSKKWCSDAVNKRSYECEIVEVLSDVSVDGGCVVLPLVRIEGFFSLFAAAKDKSRFGIPFSKPHRFSHKIPFYRKTGNERRLYVFESNACVFESASPSVEGLLRQLKDEYHLWCLAGAKKLKALRLLEVGSL</sequence>
<gene>
    <name evidence="3" type="primary">ga22194</name>
    <name evidence="3" type="ORF">PR202_ga22194</name>
</gene>
<keyword evidence="4" id="KW-1185">Reference proteome</keyword>
<dbReference type="AlphaFoldDB" id="A0AAV5D3M5"/>
<dbReference type="PANTHER" id="PTHR47374:SF6">
    <property type="entry name" value="ENDOSOME ANTIGEN-LIKE PROTEIN, PUTATIVE (DUF3444)-RELATED"/>
    <property type="match status" value="1"/>
</dbReference>
<dbReference type="Pfam" id="PF11926">
    <property type="entry name" value="DUF3444"/>
    <property type="match status" value="1"/>
</dbReference>